<evidence type="ECO:0000256" key="4">
    <source>
        <dbReference type="ARBA" id="ARBA00022723"/>
    </source>
</evidence>
<dbReference type="GO" id="GO:0006281">
    <property type="term" value="P:DNA repair"/>
    <property type="evidence" value="ECO:0007669"/>
    <property type="project" value="UniProtKB-UniRule"/>
</dbReference>
<evidence type="ECO:0000256" key="3">
    <source>
        <dbReference type="ARBA" id="ARBA00022722"/>
    </source>
</evidence>
<evidence type="ECO:0000256" key="14">
    <source>
        <dbReference type="NCBIfam" id="TIGR00228"/>
    </source>
</evidence>
<dbReference type="GO" id="GO:0003677">
    <property type="term" value="F:DNA binding"/>
    <property type="evidence" value="ECO:0007669"/>
    <property type="project" value="UniProtKB-KW"/>
</dbReference>
<feature type="active site" evidence="13">
    <location>
        <position position="68"/>
    </location>
</feature>
<comment type="subcellular location">
    <subcellularLocation>
        <location evidence="13">Cytoplasm</location>
    </subcellularLocation>
</comment>
<comment type="cofactor">
    <cofactor evidence="13">
        <name>Mg(2+)</name>
        <dbReference type="ChEBI" id="CHEBI:18420"/>
    </cofactor>
    <text evidence="13">Binds 2 Mg(2+) ion per subunit.</text>
</comment>
<evidence type="ECO:0000256" key="1">
    <source>
        <dbReference type="ARBA" id="ARBA00009518"/>
    </source>
</evidence>
<dbReference type="Proteomes" id="UP000598633">
    <property type="component" value="Unassembled WGS sequence"/>
</dbReference>
<keyword evidence="6 13" id="KW-0227">DNA damage</keyword>
<dbReference type="PANTHER" id="PTHR30194:SF3">
    <property type="entry name" value="CROSSOVER JUNCTION ENDODEOXYRIBONUCLEASE RUVC"/>
    <property type="match status" value="1"/>
</dbReference>
<evidence type="ECO:0000256" key="11">
    <source>
        <dbReference type="ARBA" id="ARBA00023204"/>
    </source>
</evidence>
<dbReference type="GO" id="GO:0005737">
    <property type="term" value="C:cytoplasm"/>
    <property type="evidence" value="ECO:0007669"/>
    <property type="project" value="UniProtKB-SubCell"/>
</dbReference>
<dbReference type="Gene3D" id="3.30.420.10">
    <property type="entry name" value="Ribonuclease H-like superfamily/Ribonuclease H"/>
    <property type="match status" value="1"/>
</dbReference>
<proteinExistence type="inferred from homology"/>
<evidence type="ECO:0000256" key="6">
    <source>
        <dbReference type="ARBA" id="ARBA00022763"/>
    </source>
</evidence>
<evidence type="ECO:0000256" key="2">
    <source>
        <dbReference type="ARBA" id="ARBA00022490"/>
    </source>
</evidence>
<accession>A0A8J6Y1B4</accession>
<keyword evidence="2 13" id="KW-0963">Cytoplasm</keyword>
<keyword evidence="4 13" id="KW-0479">Metal-binding</keyword>
<dbReference type="EMBL" id="JACXWA010000120">
    <property type="protein sequence ID" value="MBD3871181.1"/>
    <property type="molecule type" value="Genomic_DNA"/>
</dbReference>
<dbReference type="GO" id="GO:0008821">
    <property type="term" value="F:crossover junction DNA endonuclease activity"/>
    <property type="evidence" value="ECO:0007669"/>
    <property type="project" value="UniProtKB-UniRule"/>
</dbReference>
<dbReference type="CDD" id="cd16962">
    <property type="entry name" value="RuvC"/>
    <property type="match status" value="1"/>
</dbReference>
<evidence type="ECO:0000256" key="13">
    <source>
        <dbReference type="HAMAP-Rule" id="MF_00034"/>
    </source>
</evidence>
<keyword evidence="3 13" id="KW-0540">Nuclease</keyword>
<dbReference type="InterPro" id="IPR012337">
    <property type="entry name" value="RNaseH-like_sf"/>
</dbReference>
<evidence type="ECO:0000256" key="9">
    <source>
        <dbReference type="ARBA" id="ARBA00023125"/>
    </source>
</evidence>
<evidence type="ECO:0000256" key="7">
    <source>
        <dbReference type="ARBA" id="ARBA00022801"/>
    </source>
</evidence>
<evidence type="ECO:0000256" key="10">
    <source>
        <dbReference type="ARBA" id="ARBA00023172"/>
    </source>
</evidence>
<comment type="similarity">
    <text evidence="1 13">Belongs to the RuvC family.</text>
</comment>
<dbReference type="EC" id="3.1.21.10" evidence="13 14"/>
<keyword evidence="5 13" id="KW-0255">Endonuclease</keyword>
<feature type="active site" evidence="13">
    <location>
        <position position="140"/>
    </location>
</feature>
<evidence type="ECO:0000313" key="16">
    <source>
        <dbReference type="Proteomes" id="UP000598633"/>
    </source>
</evidence>
<evidence type="ECO:0000256" key="5">
    <source>
        <dbReference type="ARBA" id="ARBA00022759"/>
    </source>
</evidence>
<dbReference type="FunFam" id="3.30.420.10:FF:000002">
    <property type="entry name" value="Crossover junction endodeoxyribonuclease RuvC"/>
    <property type="match status" value="1"/>
</dbReference>
<feature type="active site" evidence="13">
    <location>
        <position position="9"/>
    </location>
</feature>
<comment type="function">
    <text evidence="13">The RuvA-RuvB-RuvC complex processes Holliday junction (HJ) DNA during genetic recombination and DNA repair. Endonuclease that resolves HJ intermediates. Cleaves cruciform DNA by making single-stranded nicks across the HJ at symmetrical positions within the homologous arms, yielding a 5'-phosphate and a 3'-hydroxyl group; requires a central core of homology in the junction. The consensus cleavage sequence is 5'-(A/T)TT(C/G)-3'. Cleavage occurs on the 3'-side of the TT dinucleotide at the point of strand exchange. HJ branch migration catalyzed by RuvA-RuvB allows RuvC to scan DNA until it finds its consensus sequence, where it cleaves and resolves the cruciform DNA.</text>
</comment>
<sequence length="161" mass="17073">MGVRVLGIDPGSRATGWALVIAEGNRYRLEKSGVVRPRGDHRHGRLADLQHRLANVVGELAPDCAAVESSFLGLNPKTGLALAESRGVILAVLGGLDLEVSSYSPAEVKSAVVGHGRAEKQQVNYMVVRLLSLNDKPPSDAADAMAVAITHIHLGAWNKAR</sequence>
<name>A0A8J6Y1B4_9BACT</name>
<feature type="binding site" evidence="13">
    <location>
        <position position="68"/>
    </location>
    <ligand>
        <name>Mg(2+)</name>
        <dbReference type="ChEBI" id="CHEBI:18420"/>
        <label>2</label>
    </ligand>
</feature>
<comment type="catalytic activity">
    <reaction evidence="12 13">
        <text>Endonucleolytic cleavage at a junction such as a reciprocal single-stranded crossover between two homologous DNA duplexes (Holliday junction).</text>
        <dbReference type="EC" id="3.1.21.10"/>
    </reaction>
</comment>
<evidence type="ECO:0000256" key="8">
    <source>
        <dbReference type="ARBA" id="ARBA00022842"/>
    </source>
</evidence>
<feature type="binding site" evidence="13">
    <location>
        <position position="140"/>
    </location>
    <ligand>
        <name>Mg(2+)</name>
        <dbReference type="ChEBI" id="CHEBI:18420"/>
        <label>1</label>
    </ligand>
</feature>
<dbReference type="AlphaFoldDB" id="A0A8J6Y1B4"/>
<dbReference type="SUPFAM" id="SSF53098">
    <property type="entry name" value="Ribonuclease H-like"/>
    <property type="match status" value="1"/>
</dbReference>
<organism evidence="15 16">
    <name type="scientific">Candidatus Sulfomarinibacter kjeldsenii</name>
    <dbReference type="NCBI Taxonomy" id="2885994"/>
    <lineage>
        <taxon>Bacteria</taxon>
        <taxon>Pseudomonadati</taxon>
        <taxon>Acidobacteriota</taxon>
        <taxon>Thermoanaerobaculia</taxon>
        <taxon>Thermoanaerobaculales</taxon>
        <taxon>Candidatus Sulfomarinibacteraceae</taxon>
        <taxon>Candidatus Sulfomarinibacter</taxon>
    </lineage>
</organism>
<dbReference type="GO" id="GO:0006310">
    <property type="term" value="P:DNA recombination"/>
    <property type="evidence" value="ECO:0007669"/>
    <property type="project" value="UniProtKB-UniRule"/>
</dbReference>
<dbReference type="PANTHER" id="PTHR30194">
    <property type="entry name" value="CROSSOVER JUNCTION ENDODEOXYRIBONUCLEASE RUVC"/>
    <property type="match status" value="1"/>
</dbReference>
<keyword evidence="11 13" id="KW-0234">DNA repair</keyword>
<dbReference type="PROSITE" id="PS01321">
    <property type="entry name" value="RUVC"/>
    <property type="match status" value="1"/>
</dbReference>
<dbReference type="InterPro" id="IPR002176">
    <property type="entry name" value="X-over_junc_endoDNase_RuvC"/>
</dbReference>
<feature type="binding site" evidence="13">
    <location>
        <position position="9"/>
    </location>
    <ligand>
        <name>Mg(2+)</name>
        <dbReference type="ChEBI" id="CHEBI:18420"/>
        <label>1</label>
    </ligand>
</feature>
<keyword evidence="8 13" id="KW-0460">Magnesium</keyword>
<reference evidence="15 16" key="1">
    <citation type="submission" date="2020-08" db="EMBL/GenBank/DDBJ databases">
        <title>Acidobacteriota in marine sediments use diverse sulfur dissimilation pathways.</title>
        <authorList>
            <person name="Wasmund K."/>
        </authorList>
    </citation>
    <scope>NUCLEOTIDE SEQUENCE [LARGE SCALE GENOMIC DNA]</scope>
    <source>
        <strain evidence="15">MAG AM3-A</strain>
    </source>
</reference>
<evidence type="ECO:0000313" key="15">
    <source>
        <dbReference type="EMBL" id="MBD3871181.1"/>
    </source>
</evidence>
<keyword evidence="7 13" id="KW-0378">Hydrolase</keyword>
<protein>
    <recommendedName>
        <fullName evidence="13 14">Crossover junction endodeoxyribonuclease RuvC</fullName>
        <ecNumber evidence="13 14">3.1.21.10</ecNumber>
    </recommendedName>
    <alternativeName>
        <fullName evidence="13">Holliday junction nuclease RuvC</fullName>
    </alternativeName>
    <alternativeName>
        <fullName evidence="13">Holliday junction resolvase RuvC</fullName>
    </alternativeName>
</protein>
<comment type="subunit">
    <text evidence="13">Homodimer which binds Holliday junction (HJ) DNA. The HJ becomes 2-fold symmetrical on binding to RuvC with unstacked arms; it has a different conformation from HJ DNA in complex with RuvA. In the full resolvosome a probable DNA-RuvA(4)-RuvB(12)-RuvC(2) complex forms which resolves the HJ.</text>
</comment>
<dbReference type="GO" id="GO:0048476">
    <property type="term" value="C:Holliday junction resolvase complex"/>
    <property type="evidence" value="ECO:0007669"/>
    <property type="project" value="UniProtKB-UniRule"/>
</dbReference>
<gene>
    <name evidence="13 15" type="primary">ruvC</name>
    <name evidence="15" type="ORF">IFJ97_07475</name>
</gene>
<evidence type="ECO:0000256" key="12">
    <source>
        <dbReference type="ARBA" id="ARBA00029354"/>
    </source>
</evidence>
<dbReference type="HAMAP" id="MF_00034">
    <property type="entry name" value="RuvC"/>
    <property type="match status" value="1"/>
</dbReference>
<dbReference type="PRINTS" id="PR00696">
    <property type="entry name" value="RSOLVASERUVC"/>
</dbReference>
<dbReference type="InterPro" id="IPR020563">
    <property type="entry name" value="X-over_junc_endoDNase_Mg_BS"/>
</dbReference>
<dbReference type="Pfam" id="PF02075">
    <property type="entry name" value="RuvC"/>
    <property type="match status" value="1"/>
</dbReference>
<dbReference type="GO" id="GO:0000287">
    <property type="term" value="F:magnesium ion binding"/>
    <property type="evidence" value="ECO:0007669"/>
    <property type="project" value="UniProtKB-UniRule"/>
</dbReference>
<keyword evidence="10 13" id="KW-0233">DNA recombination</keyword>
<dbReference type="InterPro" id="IPR036397">
    <property type="entry name" value="RNaseH_sf"/>
</dbReference>
<dbReference type="NCBIfam" id="TIGR00228">
    <property type="entry name" value="ruvC"/>
    <property type="match status" value="1"/>
</dbReference>
<comment type="caution">
    <text evidence="15">The sequence shown here is derived from an EMBL/GenBank/DDBJ whole genome shotgun (WGS) entry which is preliminary data.</text>
</comment>
<keyword evidence="9 13" id="KW-0238">DNA-binding</keyword>